<proteinExistence type="predicted"/>
<dbReference type="AlphaFoldDB" id="A0A2P6TUW5"/>
<reference evidence="2 3" key="1">
    <citation type="journal article" date="2018" name="Plant J.">
        <title>Genome sequences of Chlorella sorokiniana UTEX 1602 and Micractinium conductrix SAG 241.80: implications to maltose excretion by a green alga.</title>
        <authorList>
            <person name="Arriola M.B."/>
            <person name="Velmurugan N."/>
            <person name="Zhang Y."/>
            <person name="Plunkett M.H."/>
            <person name="Hondzo H."/>
            <person name="Barney B.M."/>
        </authorList>
    </citation>
    <scope>NUCLEOTIDE SEQUENCE [LARGE SCALE GENOMIC DNA]</scope>
    <source>
        <strain evidence="3">UTEX 1602</strain>
    </source>
</reference>
<evidence type="ECO:0000256" key="1">
    <source>
        <dbReference type="SAM" id="MobiDB-lite"/>
    </source>
</evidence>
<evidence type="ECO:0000313" key="3">
    <source>
        <dbReference type="Proteomes" id="UP000239899"/>
    </source>
</evidence>
<protein>
    <submittedName>
        <fullName evidence="2">Uncharacterized protein</fullName>
    </submittedName>
</protein>
<comment type="caution">
    <text evidence="2">The sequence shown here is derived from an EMBL/GenBank/DDBJ whole genome shotgun (WGS) entry which is preliminary data.</text>
</comment>
<dbReference type="EMBL" id="LHPG02000006">
    <property type="protein sequence ID" value="PRW57857.1"/>
    <property type="molecule type" value="Genomic_DNA"/>
</dbReference>
<dbReference type="Proteomes" id="UP000239899">
    <property type="component" value="Unassembled WGS sequence"/>
</dbReference>
<evidence type="ECO:0000313" key="2">
    <source>
        <dbReference type="EMBL" id="PRW57857.1"/>
    </source>
</evidence>
<feature type="region of interest" description="Disordered" evidence="1">
    <location>
        <begin position="18"/>
        <end position="70"/>
    </location>
</feature>
<sequence>MQRKGNAHLDVTAKMYLPYTSRTARRRRPSPAPTKCTSMSFRSGRPTCAAGRAGPPTTTSRRKSAQKDDRDFSDDWVICSVYNSGHEISHRYNEVLFPAEPGKKGRRGGVA</sequence>
<keyword evidence="3" id="KW-1185">Reference proteome</keyword>
<organism evidence="2 3">
    <name type="scientific">Chlorella sorokiniana</name>
    <name type="common">Freshwater green alga</name>
    <dbReference type="NCBI Taxonomy" id="3076"/>
    <lineage>
        <taxon>Eukaryota</taxon>
        <taxon>Viridiplantae</taxon>
        <taxon>Chlorophyta</taxon>
        <taxon>core chlorophytes</taxon>
        <taxon>Trebouxiophyceae</taxon>
        <taxon>Chlorellales</taxon>
        <taxon>Chlorellaceae</taxon>
        <taxon>Chlorella clade</taxon>
        <taxon>Chlorella</taxon>
    </lineage>
</organism>
<gene>
    <name evidence="2" type="ORF">C2E21_3681</name>
</gene>
<accession>A0A2P6TUW5</accession>
<name>A0A2P6TUW5_CHLSO</name>